<keyword evidence="6 7" id="KW-0472">Membrane</keyword>
<dbReference type="GO" id="GO:0005886">
    <property type="term" value="C:plasma membrane"/>
    <property type="evidence" value="ECO:0007669"/>
    <property type="project" value="UniProtKB-SubCell"/>
</dbReference>
<sequence length="299" mass="31018">MTALDTMTTSAVPPEGQGSLSPGQLAVRRFRRHKVAVAGLVLLVLFGLAAIVLPFFLDDPNAVDPTAIRQGPGEGHLLGTDSAGRDVLARLVAGGRVSLLVGLSVAALTTTIGLVLGAVAGYFRGWVDAVLSRITDVVLSFPTLIIVIVVVAFVGPSVTALILGIGLFHWPVAFRIVRGLTLSLREQDSIQAVSGLGAGPARVLRKHVVPAVVAPLTVVATLEVAQAILLEAALSFIGLGVPPPTASWGNMLNEAQSLTILESMPWLWLPPGIAIALTVLAVNFVGDGLRDAADPRAAR</sequence>
<dbReference type="RefSeq" id="WP_083288861.1">
    <property type="nucleotide sequence ID" value="NZ_FNUC01000003.1"/>
</dbReference>
<keyword evidence="11" id="KW-1185">Reference proteome</keyword>
<protein>
    <submittedName>
        <fullName evidence="10">Peptide/nickel transport system permease protein</fullName>
    </submittedName>
</protein>
<feature type="transmembrane region" description="Helical" evidence="7">
    <location>
        <begin position="97"/>
        <end position="122"/>
    </location>
</feature>
<accession>A0A1H5KYC7</accession>
<comment type="similarity">
    <text evidence="7">Belongs to the binding-protein-dependent transport system permease family.</text>
</comment>
<evidence type="ECO:0000256" key="1">
    <source>
        <dbReference type="ARBA" id="ARBA00004651"/>
    </source>
</evidence>
<dbReference type="Pfam" id="PF12911">
    <property type="entry name" value="OppC_N"/>
    <property type="match status" value="1"/>
</dbReference>
<organism evidence="10 11">
    <name type="scientific">Jiangella alba</name>
    <dbReference type="NCBI Taxonomy" id="561176"/>
    <lineage>
        <taxon>Bacteria</taxon>
        <taxon>Bacillati</taxon>
        <taxon>Actinomycetota</taxon>
        <taxon>Actinomycetes</taxon>
        <taxon>Jiangellales</taxon>
        <taxon>Jiangellaceae</taxon>
        <taxon>Jiangella</taxon>
    </lineage>
</organism>
<evidence type="ECO:0000256" key="2">
    <source>
        <dbReference type="ARBA" id="ARBA00022448"/>
    </source>
</evidence>
<feature type="domain" description="ABC transmembrane type-1" evidence="9">
    <location>
        <begin position="99"/>
        <end position="286"/>
    </location>
</feature>
<feature type="compositionally biased region" description="Polar residues" evidence="8">
    <location>
        <begin position="1"/>
        <end position="11"/>
    </location>
</feature>
<feature type="region of interest" description="Disordered" evidence="8">
    <location>
        <begin position="1"/>
        <end position="20"/>
    </location>
</feature>
<dbReference type="Pfam" id="PF00528">
    <property type="entry name" value="BPD_transp_1"/>
    <property type="match status" value="1"/>
</dbReference>
<feature type="transmembrane region" description="Helical" evidence="7">
    <location>
        <begin position="35"/>
        <end position="57"/>
    </location>
</feature>
<comment type="subcellular location">
    <subcellularLocation>
        <location evidence="1 7">Cell membrane</location>
        <topology evidence="1 7">Multi-pass membrane protein</topology>
    </subcellularLocation>
</comment>
<gene>
    <name evidence="10" type="ORF">SAMN04488561_2297</name>
</gene>
<evidence type="ECO:0000256" key="8">
    <source>
        <dbReference type="SAM" id="MobiDB-lite"/>
    </source>
</evidence>
<evidence type="ECO:0000256" key="3">
    <source>
        <dbReference type="ARBA" id="ARBA00022475"/>
    </source>
</evidence>
<dbReference type="Proteomes" id="UP000181980">
    <property type="component" value="Unassembled WGS sequence"/>
</dbReference>
<dbReference type="CDD" id="cd06261">
    <property type="entry name" value="TM_PBP2"/>
    <property type="match status" value="1"/>
</dbReference>
<dbReference type="InterPro" id="IPR025966">
    <property type="entry name" value="OppC_N"/>
</dbReference>
<dbReference type="GO" id="GO:0055085">
    <property type="term" value="P:transmembrane transport"/>
    <property type="evidence" value="ECO:0007669"/>
    <property type="project" value="InterPro"/>
</dbReference>
<dbReference type="EMBL" id="FNUC01000003">
    <property type="protein sequence ID" value="SEE69357.1"/>
    <property type="molecule type" value="Genomic_DNA"/>
</dbReference>
<evidence type="ECO:0000256" key="7">
    <source>
        <dbReference type="RuleBase" id="RU363032"/>
    </source>
</evidence>
<keyword evidence="5 7" id="KW-1133">Transmembrane helix</keyword>
<evidence type="ECO:0000256" key="4">
    <source>
        <dbReference type="ARBA" id="ARBA00022692"/>
    </source>
</evidence>
<keyword evidence="3" id="KW-1003">Cell membrane</keyword>
<dbReference type="InterPro" id="IPR000515">
    <property type="entry name" value="MetI-like"/>
</dbReference>
<dbReference type="PANTHER" id="PTHR43386">
    <property type="entry name" value="OLIGOPEPTIDE TRANSPORT SYSTEM PERMEASE PROTEIN APPC"/>
    <property type="match status" value="1"/>
</dbReference>
<dbReference type="Gene3D" id="1.10.3720.10">
    <property type="entry name" value="MetI-like"/>
    <property type="match status" value="1"/>
</dbReference>
<evidence type="ECO:0000256" key="6">
    <source>
        <dbReference type="ARBA" id="ARBA00023136"/>
    </source>
</evidence>
<name>A0A1H5KYC7_9ACTN</name>
<evidence type="ECO:0000259" key="9">
    <source>
        <dbReference type="PROSITE" id="PS50928"/>
    </source>
</evidence>
<dbReference type="InterPro" id="IPR035906">
    <property type="entry name" value="MetI-like_sf"/>
</dbReference>
<reference evidence="11" key="1">
    <citation type="submission" date="2016-10" db="EMBL/GenBank/DDBJ databases">
        <authorList>
            <person name="Varghese N."/>
            <person name="Submissions S."/>
        </authorList>
    </citation>
    <scope>NUCLEOTIDE SEQUENCE [LARGE SCALE GENOMIC DNA]</scope>
    <source>
        <strain evidence="11">DSM 45237</strain>
    </source>
</reference>
<dbReference type="PROSITE" id="PS50928">
    <property type="entry name" value="ABC_TM1"/>
    <property type="match status" value="1"/>
</dbReference>
<evidence type="ECO:0000313" key="10">
    <source>
        <dbReference type="EMBL" id="SEE69357.1"/>
    </source>
</evidence>
<feature type="transmembrane region" description="Helical" evidence="7">
    <location>
        <begin position="266"/>
        <end position="286"/>
    </location>
</feature>
<dbReference type="STRING" id="561176.SAMN04488561_2297"/>
<evidence type="ECO:0000256" key="5">
    <source>
        <dbReference type="ARBA" id="ARBA00022989"/>
    </source>
</evidence>
<dbReference type="SUPFAM" id="SSF161098">
    <property type="entry name" value="MetI-like"/>
    <property type="match status" value="1"/>
</dbReference>
<dbReference type="InterPro" id="IPR050366">
    <property type="entry name" value="BP-dependent_transpt_permease"/>
</dbReference>
<evidence type="ECO:0000313" key="11">
    <source>
        <dbReference type="Proteomes" id="UP000181980"/>
    </source>
</evidence>
<keyword evidence="4 7" id="KW-0812">Transmembrane</keyword>
<keyword evidence="2 7" id="KW-0813">Transport</keyword>
<proteinExistence type="inferred from homology"/>
<dbReference type="AlphaFoldDB" id="A0A1H5KYC7"/>
<dbReference type="PANTHER" id="PTHR43386:SF1">
    <property type="entry name" value="D,D-DIPEPTIDE TRANSPORT SYSTEM PERMEASE PROTEIN DDPC-RELATED"/>
    <property type="match status" value="1"/>
</dbReference>